<evidence type="ECO:0000313" key="5">
    <source>
        <dbReference type="EMBL" id="RAU23733.1"/>
    </source>
</evidence>
<dbReference type="Proteomes" id="UP000251075">
    <property type="component" value="Unassembled WGS sequence"/>
</dbReference>
<dbReference type="PANTHER" id="PTHR31297:SF13">
    <property type="entry name" value="PUTATIVE-RELATED"/>
    <property type="match status" value="1"/>
</dbReference>
<dbReference type="InterPro" id="IPR001547">
    <property type="entry name" value="Glyco_hydro_5"/>
</dbReference>
<protein>
    <submittedName>
        <fullName evidence="5">Glycoside hydrolase</fullName>
    </submittedName>
</protein>
<proteinExistence type="inferred from homology"/>
<evidence type="ECO:0000256" key="2">
    <source>
        <dbReference type="ARBA" id="ARBA00023295"/>
    </source>
</evidence>
<dbReference type="AlphaFoldDB" id="A0A364P329"/>
<accession>A0A364P329</accession>
<keyword evidence="1 3" id="KW-0378">Hydrolase</keyword>
<dbReference type="EMBL" id="PGTO01000001">
    <property type="protein sequence ID" value="RAU23733.1"/>
    <property type="molecule type" value="Genomic_DNA"/>
</dbReference>
<dbReference type="GO" id="GO:0005576">
    <property type="term" value="C:extracellular region"/>
    <property type="evidence" value="ECO:0007669"/>
    <property type="project" value="TreeGrafter"/>
</dbReference>
<name>A0A364P329_9PROT</name>
<gene>
    <name evidence="5" type="ORF">CU669_01115</name>
</gene>
<dbReference type="Gene3D" id="3.20.20.80">
    <property type="entry name" value="Glycosidases"/>
    <property type="match status" value="1"/>
</dbReference>
<sequence length="444" mass="49960">MRLGMGKLIRGWNLRFSRSAMGIGYSVIGVMAALCLWAAPAAAQQGFIHAQGRVLADESGNEFAIRGIGLGNWLMTEGYMFKFKKAKAPRQISALVETLVGHDDAERFWELFRDRYVGRNDIRLIKQSGLNTVRVPLHYGLFLGQNDPLGADSLRPTSFEGPGWALLDRLIGWCREDGLKVLIDLHAAPGGQTGINHDDSTGFPLVFYVPRERRRTEELWREIARRYRDDPTVLGYELLNEPISTYNDEDVLNPHLETYYRELTEAVRAVDPNHLIFLASPQWGQNMGVFGPPFTRDLVYVFHEFWSTTERDAIQDYINFSLLHRVPILLGEAGEFNNQWNRAFRALNERFGFGWSFWSYKNLDSPTAMVSVTSPPGWDKIAKAGSMPDPSLAKAGLSRQEAKAILWAYLDALALGNAKVDDCYVRSLADSEASFAAHCPPAKP</sequence>
<evidence type="ECO:0000256" key="3">
    <source>
        <dbReference type="RuleBase" id="RU361153"/>
    </source>
</evidence>
<feature type="domain" description="Glycoside hydrolase family 5" evidence="4">
    <location>
        <begin position="120"/>
        <end position="362"/>
    </location>
</feature>
<keyword evidence="2 3" id="KW-0326">Glycosidase</keyword>
<dbReference type="GO" id="GO:0008422">
    <property type="term" value="F:beta-glucosidase activity"/>
    <property type="evidence" value="ECO:0007669"/>
    <property type="project" value="TreeGrafter"/>
</dbReference>
<dbReference type="GO" id="GO:0009251">
    <property type="term" value="P:glucan catabolic process"/>
    <property type="evidence" value="ECO:0007669"/>
    <property type="project" value="TreeGrafter"/>
</dbReference>
<evidence type="ECO:0000256" key="1">
    <source>
        <dbReference type="ARBA" id="ARBA00022801"/>
    </source>
</evidence>
<dbReference type="PROSITE" id="PS00659">
    <property type="entry name" value="GLYCOSYL_HYDROL_F5"/>
    <property type="match status" value="1"/>
</dbReference>
<dbReference type="GO" id="GO:0009986">
    <property type="term" value="C:cell surface"/>
    <property type="evidence" value="ECO:0007669"/>
    <property type="project" value="TreeGrafter"/>
</dbReference>
<reference evidence="5 6" key="1">
    <citation type="submission" date="2017-11" db="EMBL/GenBank/DDBJ databases">
        <title>Draft genome sequence of magnetotactic bacterium Magnetospirillum kuznetsovii LBB-42.</title>
        <authorList>
            <person name="Grouzdev D.S."/>
            <person name="Rysina M.S."/>
            <person name="Baslerov R.V."/>
            <person name="Koziaeva V."/>
        </authorList>
    </citation>
    <scope>NUCLEOTIDE SEQUENCE [LARGE SCALE GENOMIC DNA]</scope>
    <source>
        <strain evidence="5 6">LBB-42</strain>
    </source>
</reference>
<comment type="similarity">
    <text evidence="3">Belongs to the glycosyl hydrolase 5 (cellulase A) family.</text>
</comment>
<dbReference type="PANTHER" id="PTHR31297">
    <property type="entry name" value="GLUCAN ENDO-1,6-BETA-GLUCOSIDASE B"/>
    <property type="match status" value="1"/>
</dbReference>
<dbReference type="InterPro" id="IPR017853">
    <property type="entry name" value="GH"/>
</dbReference>
<keyword evidence="6" id="KW-1185">Reference proteome</keyword>
<dbReference type="Pfam" id="PF00150">
    <property type="entry name" value="Cellulase"/>
    <property type="match status" value="1"/>
</dbReference>
<dbReference type="SUPFAM" id="SSF51445">
    <property type="entry name" value="(Trans)glycosidases"/>
    <property type="match status" value="1"/>
</dbReference>
<dbReference type="InterPro" id="IPR018087">
    <property type="entry name" value="Glyco_hydro_5_CS"/>
</dbReference>
<evidence type="ECO:0000259" key="4">
    <source>
        <dbReference type="Pfam" id="PF00150"/>
    </source>
</evidence>
<organism evidence="5 6">
    <name type="scientific">Paramagnetospirillum kuznetsovii</name>
    <dbReference type="NCBI Taxonomy" id="2053833"/>
    <lineage>
        <taxon>Bacteria</taxon>
        <taxon>Pseudomonadati</taxon>
        <taxon>Pseudomonadota</taxon>
        <taxon>Alphaproteobacteria</taxon>
        <taxon>Rhodospirillales</taxon>
        <taxon>Magnetospirillaceae</taxon>
        <taxon>Paramagnetospirillum</taxon>
    </lineage>
</organism>
<evidence type="ECO:0000313" key="6">
    <source>
        <dbReference type="Proteomes" id="UP000251075"/>
    </source>
</evidence>
<comment type="caution">
    <text evidence="5">The sequence shown here is derived from an EMBL/GenBank/DDBJ whole genome shotgun (WGS) entry which is preliminary data.</text>
</comment>
<dbReference type="InterPro" id="IPR050386">
    <property type="entry name" value="Glycosyl_hydrolase_5"/>
</dbReference>